<name>A0A811TZ97_CERCA</name>
<dbReference type="Proteomes" id="UP000606786">
    <property type="component" value="Unassembled WGS sequence"/>
</dbReference>
<feature type="non-terminal residue" evidence="1">
    <location>
        <position position="1"/>
    </location>
</feature>
<organism evidence="1 2">
    <name type="scientific">Ceratitis capitata</name>
    <name type="common">Mediterranean fruit fly</name>
    <name type="synonym">Tephritis capitata</name>
    <dbReference type="NCBI Taxonomy" id="7213"/>
    <lineage>
        <taxon>Eukaryota</taxon>
        <taxon>Metazoa</taxon>
        <taxon>Ecdysozoa</taxon>
        <taxon>Arthropoda</taxon>
        <taxon>Hexapoda</taxon>
        <taxon>Insecta</taxon>
        <taxon>Pterygota</taxon>
        <taxon>Neoptera</taxon>
        <taxon>Endopterygota</taxon>
        <taxon>Diptera</taxon>
        <taxon>Brachycera</taxon>
        <taxon>Muscomorpha</taxon>
        <taxon>Tephritoidea</taxon>
        <taxon>Tephritidae</taxon>
        <taxon>Ceratitis</taxon>
        <taxon>Ceratitis</taxon>
    </lineage>
</organism>
<dbReference type="EMBL" id="CAJHJT010000001">
    <property type="protein sequence ID" value="CAD6992059.1"/>
    <property type="molecule type" value="Genomic_DNA"/>
</dbReference>
<evidence type="ECO:0000313" key="1">
    <source>
        <dbReference type="EMBL" id="CAD6992059.1"/>
    </source>
</evidence>
<accession>A0A811TZ97</accession>
<dbReference type="AlphaFoldDB" id="A0A811TZ97"/>
<proteinExistence type="predicted"/>
<evidence type="ECO:0000313" key="2">
    <source>
        <dbReference type="Proteomes" id="UP000606786"/>
    </source>
</evidence>
<comment type="caution">
    <text evidence="1">The sequence shown here is derived from an EMBL/GenBank/DDBJ whole genome shotgun (WGS) entry which is preliminary data.</text>
</comment>
<gene>
    <name evidence="1" type="ORF">CCAP1982_LOCUS940</name>
</gene>
<sequence>RNFHISATPSPLARLHTLQRSKKQNFMPRKIVGSVHVACSSGSGNSVDDALKALRKCGIEKVAN</sequence>
<protein>
    <submittedName>
        <fullName evidence="1">(Mediterranean fruit fly) hypothetical protein</fullName>
    </submittedName>
</protein>
<reference evidence="1" key="1">
    <citation type="submission" date="2020-11" db="EMBL/GenBank/DDBJ databases">
        <authorList>
            <person name="Whitehead M."/>
        </authorList>
    </citation>
    <scope>NUCLEOTIDE SEQUENCE</scope>
    <source>
        <strain evidence="1">EGII</strain>
    </source>
</reference>
<keyword evidence="2" id="KW-1185">Reference proteome</keyword>